<evidence type="ECO:0000313" key="5">
    <source>
        <dbReference type="EMBL" id="OXM99485.1"/>
    </source>
</evidence>
<evidence type="ECO:0000256" key="3">
    <source>
        <dbReference type="ARBA" id="ARBA00022829"/>
    </source>
</evidence>
<keyword evidence="4" id="KW-0131">Cell cycle</keyword>
<dbReference type="EMBL" id="NEWD01000038">
    <property type="protein sequence ID" value="OXM99485.1"/>
    <property type="molecule type" value="Genomic_DNA"/>
</dbReference>
<proteinExistence type="predicted"/>
<keyword evidence="2" id="KW-0132">Cell division</keyword>
<dbReference type="NCBIfam" id="TIGR00281">
    <property type="entry name" value="SMC-Scp complex subunit ScpB"/>
    <property type="match status" value="1"/>
</dbReference>
<dbReference type="RefSeq" id="WP_093961326.1">
    <property type="nucleotide sequence ID" value="NZ_NEWD01000038.1"/>
</dbReference>
<dbReference type="InterPro" id="IPR005234">
    <property type="entry name" value="ScpB_csome_segregation"/>
</dbReference>
<organism evidence="5 6">
    <name type="scientific">Bifidobacterium vansinderenii</name>
    <dbReference type="NCBI Taxonomy" id="1984871"/>
    <lineage>
        <taxon>Bacteria</taxon>
        <taxon>Bacillati</taxon>
        <taxon>Actinomycetota</taxon>
        <taxon>Actinomycetes</taxon>
        <taxon>Bifidobacteriales</taxon>
        <taxon>Bifidobacteriaceae</taxon>
        <taxon>Bifidobacterium</taxon>
    </lineage>
</organism>
<evidence type="ECO:0000313" key="6">
    <source>
        <dbReference type="Proteomes" id="UP000215433"/>
    </source>
</evidence>
<dbReference type="GO" id="GO:0051304">
    <property type="term" value="P:chromosome separation"/>
    <property type="evidence" value="ECO:0007669"/>
    <property type="project" value="InterPro"/>
</dbReference>
<dbReference type="SUPFAM" id="SSF46785">
    <property type="entry name" value="Winged helix' DNA-binding domain"/>
    <property type="match status" value="2"/>
</dbReference>
<accession>A0A229VVC1</accession>
<dbReference type="PIRSF" id="PIRSF019345">
    <property type="entry name" value="ScpB"/>
    <property type="match status" value="1"/>
</dbReference>
<evidence type="ECO:0000256" key="2">
    <source>
        <dbReference type="ARBA" id="ARBA00022618"/>
    </source>
</evidence>
<reference evidence="5 6" key="1">
    <citation type="submission" date="2017-05" db="EMBL/GenBank/DDBJ databases">
        <title>Bifidobacterium vansinderenii sp. nov.</title>
        <authorList>
            <person name="Lugli G.A."/>
            <person name="Duranti S."/>
            <person name="Mangifesta M."/>
        </authorList>
    </citation>
    <scope>NUCLEOTIDE SEQUENCE [LARGE SCALE GENOMIC DNA]</scope>
    <source>
        <strain evidence="5 6">Tam10B</strain>
    </source>
</reference>
<keyword evidence="1" id="KW-0963">Cytoplasm</keyword>
<dbReference type="PANTHER" id="PTHR34298">
    <property type="entry name" value="SEGREGATION AND CONDENSATION PROTEIN B"/>
    <property type="match status" value="1"/>
</dbReference>
<dbReference type="Proteomes" id="UP000215433">
    <property type="component" value="Unassembled WGS sequence"/>
</dbReference>
<evidence type="ECO:0000256" key="4">
    <source>
        <dbReference type="ARBA" id="ARBA00023306"/>
    </source>
</evidence>
<evidence type="ECO:0000256" key="1">
    <source>
        <dbReference type="ARBA" id="ARBA00022490"/>
    </source>
</evidence>
<protein>
    <submittedName>
        <fullName evidence="5">Segregation and condensation protein ScpB</fullName>
    </submittedName>
</protein>
<dbReference type="Gene3D" id="1.10.10.10">
    <property type="entry name" value="Winged helix-like DNA-binding domain superfamily/Winged helix DNA-binding domain"/>
    <property type="match status" value="2"/>
</dbReference>
<dbReference type="InterPro" id="IPR036388">
    <property type="entry name" value="WH-like_DNA-bd_sf"/>
</dbReference>
<keyword evidence="3" id="KW-0159">Chromosome partition</keyword>
<dbReference type="Pfam" id="PF04079">
    <property type="entry name" value="SMC_ScpB"/>
    <property type="match status" value="1"/>
</dbReference>
<gene>
    <name evidence="5" type="ORF">Tam10B_2232</name>
</gene>
<dbReference type="AlphaFoldDB" id="A0A229VVC1"/>
<dbReference type="InterPro" id="IPR036390">
    <property type="entry name" value="WH_DNA-bd_sf"/>
</dbReference>
<sequence>MVNVDEFPGGLAACLESVLMVSDRPLTEDALAGALGVDVDRVVQVLESLRDDYDGADGTQRRGFELLHTVRGWRLASRREMLPAVEAFVNDGKTARLSQAAMETLAIIAYKQPITRAQISAIRGVSSDGVIRSLTLHRLVEERGADPDSHAALLVTTDVFLEKMGLDGLDHLPSLAPFLPESARAVESVEE</sequence>
<comment type="caution">
    <text evidence="5">The sequence shown here is derived from an EMBL/GenBank/DDBJ whole genome shotgun (WGS) entry which is preliminary data.</text>
</comment>
<dbReference type="GO" id="GO:0051301">
    <property type="term" value="P:cell division"/>
    <property type="evidence" value="ECO:0007669"/>
    <property type="project" value="UniProtKB-KW"/>
</dbReference>
<keyword evidence="6" id="KW-1185">Reference proteome</keyword>
<name>A0A229VVC1_9BIFI</name>
<dbReference type="OrthoDB" id="9806226at2"/>
<dbReference type="PANTHER" id="PTHR34298:SF2">
    <property type="entry name" value="SEGREGATION AND CONDENSATION PROTEIN B"/>
    <property type="match status" value="1"/>
</dbReference>